<keyword evidence="5" id="KW-0747">Spliceosome</keyword>
<comment type="similarity">
    <text evidence="2">Belongs to the PRP31 family.</text>
</comment>
<dbReference type="OrthoDB" id="4771285at2759"/>
<dbReference type="GO" id="GO:0000244">
    <property type="term" value="P:spliceosomal tri-snRNP complex assembly"/>
    <property type="evidence" value="ECO:0007669"/>
    <property type="project" value="InterPro"/>
</dbReference>
<dbReference type="PANTHER" id="PTHR13904:SF0">
    <property type="entry name" value="U4_U6 SMALL NUCLEAR RIBONUCLEOPROTEIN PRP31"/>
    <property type="match status" value="1"/>
</dbReference>
<dbReference type="GO" id="GO:0071011">
    <property type="term" value="C:precatalytic spliceosome"/>
    <property type="evidence" value="ECO:0007669"/>
    <property type="project" value="TreeGrafter"/>
</dbReference>
<dbReference type="Pfam" id="PF09785">
    <property type="entry name" value="Prp31_C"/>
    <property type="match status" value="1"/>
</dbReference>
<dbReference type="AlphaFoldDB" id="A0A8S9ZP06"/>
<dbReference type="InterPro" id="IPR019175">
    <property type="entry name" value="Prp31_C"/>
</dbReference>
<evidence type="ECO:0000256" key="5">
    <source>
        <dbReference type="ARBA" id="ARBA00022728"/>
    </source>
</evidence>
<comment type="caution">
    <text evidence="14">The sequence shown here is derived from an EMBL/GenBank/DDBJ whole genome shotgun (WGS) entry which is preliminary data.</text>
</comment>
<dbReference type="Proteomes" id="UP000605970">
    <property type="component" value="Unassembled WGS sequence"/>
</dbReference>
<evidence type="ECO:0000259" key="13">
    <source>
        <dbReference type="PROSITE" id="PS51358"/>
    </source>
</evidence>
<keyword evidence="7" id="KW-0508">mRNA splicing</keyword>
<dbReference type="EMBL" id="JABEBT010000050">
    <property type="protein sequence ID" value="KAF7634816.1"/>
    <property type="molecule type" value="Genomic_DNA"/>
</dbReference>
<evidence type="ECO:0000256" key="3">
    <source>
        <dbReference type="ARBA" id="ARBA00013538"/>
    </source>
</evidence>
<keyword evidence="6" id="KW-0694">RNA-binding</keyword>
<gene>
    <name evidence="14" type="ORF">Mgra_00005709</name>
</gene>
<feature type="region of interest" description="Disordered" evidence="12">
    <location>
        <begin position="332"/>
        <end position="364"/>
    </location>
</feature>
<feature type="domain" description="Nop" evidence="13">
    <location>
        <begin position="217"/>
        <end position="335"/>
    </location>
</feature>
<dbReference type="SMART" id="SM00931">
    <property type="entry name" value="NOSIC"/>
    <property type="match status" value="1"/>
</dbReference>
<keyword evidence="8" id="KW-0539">Nucleus</keyword>
<dbReference type="GO" id="GO:0046540">
    <property type="term" value="C:U4/U6 x U5 tri-snRNP complex"/>
    <property type="evidence" value="ECO:0007669"/>
    <property type="project" value="InterPro"/>
</dbReference>
<accession>A0A8S9ZP06</accession>
<keyword evidence="9" id="KW-0687">Ribonucleoprotein</keyword>
<feature type="region of interest" description="Disordered" evidence="12">
    <location>
        <begin position="1"/>
        <end position="24"/>
    </location>
</feature>
<keyword evidence="15" id="KW-1185">Reference proteome</keyword>
<comment type="function">
    <text evidence="11">Involved in pre-mRNA splicing as component of the spliceosome. Required for the assembly of the U4/U5/U6 tri-snRNP complex, one of the building blocks of the spliceosome.</text>
</comment>
<dbReference type="InterPro" id="IPR012976">
    <property type="entry name" value="NOSIC"/>
</dbReference>
<evidence type="ECO:0000256" key="7">
    <source>
        <dbReference type="ARBA" id="ARBA00023187"/>
    </source>
</evidence>
<dbReference type="InterPro" id="IPR027105">
    <property type="entry name" value="Prp31"/>
</dbReference>
<protein>
    <recommendedName>
        <fullName evidence="3">U4/U6 small nuclear ribonucleoprotein Prp31</fullName>
    </recommendedName>
    <alternativeName>
        <fullName evidence="10">Pre-mRNA-processing factor 31</fullName>
    </alternativeName>
</protein>
<evidence type="ECO:0000256" key="4">
    <source>
        <dbReference type="ARBA" id="ARBA00022664"/>
    </source>
</evidence>
<dbReference type="Gene3D" id="1.10.246.90">
    <property type="entry name" value="Nop domain"/>
    <property type="match status" value="1"/>
</dbReference>
<evidence type="ECO:0000256" key="11">
    <source>
        <dbReference type="ARBA" id="ARBA00045397"/>
    </source>
</evidence>
<evidence type="ECO:0000256" key="1">
    <source>
        <dbReference type="ARBA" id="ARBA00004123"/>
    </source>
</evidence>
<dbReference type="FunFam" id="1.10.246.90:FF:000002">
    <property type="entry name" value="U4/U6 small nuclear ribonucleoprotein Prp31"/>
    <property type="match status" value="1"/>
</dbReference>
<evidence type="ECO:0000256" key="12">
    <source>
        <dbReference type="SAM" id="MobiDB-lite"/>
    </source>
</evidence>
<dbReference type="InterPro" id="IPR042239">
    <property type="entry name" value="Nop_C"/>
</dbReference>
<dbReference type="InterPro" id="IPR036070">
    <property type="entry name" value="Nop_dom_sf"/>
</dbReference>
<keyword evidence="4" id="KW-0507">mRNA processing</keyword>
<evidence type="ECO:0000256" key="6">
    <source>
        <dbReference type="ARBA" id="ARBA00022884"/>
    </source>
</evidence>
<dbReference type="PROSITE" id="PS51358">
    <property type="entry name" value="NOP"/>
    <property type="match status" value="1"/>
</dbReference>
<evidence type="ECO:0000256" key="8">
    <source>
        <dbReference type="ARBA" id="ARBA00023242"/>
    </source>
</evidence>
<evidence type="ECO:0000256" key="9">
    <source>
        <dbReference type="ARBA" id="ARBA00023274"/>
    </source>
</evidence>
<evidence type="ECO:0000313" key="14">
    <source>
        <dbReference type="EMBL" id="KAF7634816.1"/>
    </source>
</evidence>
<dbReference type="GO" id="GO:0003723">
    <property type="term" value="F:RNA binding"/>
    <property type="evidence" value="ECO:0007669"/>
    <property type="project" value="UniProtKB-KW"/>
</dbReference>
<reference evidence="14" key="1">
    <citation type="journal article" date="2020" name="Ecol. Evol.">
        <title>Genome structure and content of the rice root-knot nematode (Meloidogyne graminicola).</title>
        <authorList>
            <person name="Phan N.T."/>
            <person name="Danchin E.G.J."/>
            <person name="Klopp C."/>
            <person name="Perfus-Barbeoch L."/>
            <person name="Kozlowski D.K."/>
            <person name="Koutsovoulos G.D."/>
            <person name="Lopez-Roques C."/>
            <person name="Bouchez O."/>
            <person name="Zahm M."/>
            <person name="Besnard G."/>
            <person name="Bellafiore S."/>
        </authorList>
    </citation>
    <scope>NUCLEOTIDE SEQUENCE</scope>
    <source>
        <strain evidence="14">VN-18</strain>
    </source>
</reference>
<name>A0A8S9ZP06_9BILA</name>
<evidence type="ECO:0000256" key="10">
    <source>
        <dbReference type="ARBA" id="ARBA00030766"/>
    </source>
</evidence>
<feature type="compositionally biased region" description="Acidic residues" evidence="12">
    <location>
        <begin position="9"/>
        <end position="21"/>
    </location>
</feature>
<evidence type="ECO:0000256" key="2">
    <source>
        <dbReference type="ARBA" id="ARBA00005572"/>
    </source>
</evidence>
<evidence type="ECO:0000313" key="15">
    <source>
        <dbReference type="Proteomes" id="UP000605970"/>
    </source>
</evidence>
<feature type="compositionally biased region" description="Basic residues" evidence="12">
    <location>
        <begin position="353"/>
        <end position="363"/>
    </location>
</feature>
<proteinExistence type="inferred from homology"/>
<dbReference type="Pfam" id="PF01798">
    <property type="entry name" value="Nop"/>
    <property type="match status" value="1"/>
</dbReference>
<dbReference type="Gene3D" id="1.10.287.4070">
    <property type="match status" value="1"/>
</dbReference>
<organism evidence="14 15">
    <name type="scientific">Meloidogyne graminicola</name>
    <dbReference type="NCBI Taxonomy" id="189291"/>
    <lineage>
        <taxon>Eukaryota</taxon>
        <taxon>Metazoa</taxon>
        <taxon>Ecdysozoa</taxon>
        <taxon>Nematoda</taxon>
        <taxon>Chromadorea</taxon>
        <taxon>Rhabditida</taxon>
        <taxon>Tylenchina</taxon>
        <taxon>Tylenchomorpha</taxon>
        <taxon>Tylenchoidea</taxon>
        <taxon>Meloidogynidae</taxon>
        <taxon>Meloidogyninae</taxon>
        <taxon>Meloidogyne</taxon>
    </lineage>
</organism>
<dbReference type="PANTHER" id="PTHR13904">
    <property type="entry name" value="PRE-MRNA SPLICING FACTOR PRP31"/>
    <property type="match status" value="1"/>
</dbReference>
<dbReference type="FunFam" id="1.10.287.4070:FF:000003">
    <property type="entry name" value="U4/U6 small nuclear ribonucleoprotein PRP31"/>
    <property type="match status" value="1"/>
</dbReference>
<dbReference type="GO" id="GO:0005687">
    <property type="term" value="C:U4 snRNP"/>
    <property type="evidence" value="ECO:0007669"/>
    <property type="project" value="TreeGrafter"/>
</dbReference>
<comment type="subcellular location">
    <subcellularLocation>
        <location evidence="1">Nucleus</location>
    </subcellularLocation>
</comment>
<dbReference type="InterPro" id="IPR002687">
    <property type="entry name" value="Nop_dom"/>
</dbReference>
<dbReference type="SUPFAM" id="SSF89124">
    <property type="entry name" value="Nop domain"/>
    <property type="match status" value="1"/>
</dbReference>
<sequence>MSLAQELLADLEEEGDDELEDLGVKKEEEDDFIDEITEEKPIIDVTKYERVTDVAKLTNSAHYMELKAELYKYVEMEEVPKITIPIESDPQYILVVRFSELATEIDQEINVIHKFVRDKYAKRFPELESLVQMPLDYINTVKLLGNDIDTNSRKEIIHTILPAATCIVVSVTASTSQGTRLEQNELDIIMEACSMAEELYDQRMKMHMFVELRMSLIAPNLCRIVGAGTAAMIVSQCGGLTPVAKMPACNVLILGKQKKTLSGFSSSAILPHTGFIYHHPIVQSLPPDLRRKAARLIAAKCTLAARIDSIHSSMDGRLGEQLMEEVKLKLEKMQEPPPVKNRKPLPKPLDKASKKRGGKRVRKQKELLKATELRKKANRMNFGELQEDVMQDHIGFTMGQAKSSSLPVGSRIRAAVVDNKTRAGKLKVVCIFLGMSQKLQKTIEKTRQHGGVTSLASKGHGTSQGSSVVAGTASAISFTPIHGLELITPVQKETGKASTYFTPSTNFIAPTGPAIKKK</sequence>